<evidence type="ECO:0000256" key="1">
    <source>
        <dbReference type="SAM" id="Phobius"/>
    </source>
</evidence>
<dbReference type="InterPro" id="IPR029058">
    <property type="entry name" value="AB_hydrolase_fold"/>
</dbReference>
<gene>
    <name evidence="3" type="ORF">PSECIP111854_01077</name>
</gene>
<name>A0A9W4QTP2_9GAMM</name>
<evidence type="ECO:0000259" key="2">
    <source>
        <dbReference type="Pfam" id="PF19878"/>
    </source>
</evidence>
<keyword evidence="1" id="KW-0812">Transmembrane</keyword>
<keyword evidence="4" id="KW-1185">Reference proteome</keyword>
<evidence type="ECO:0000313" key="3">
    <source>
        <dbReference type="EMBL" id="CAH9052968.1"/>
    </source>
</evidence>
<feature type="domain" description="DUF6351" evidence="2">
    <location>
        <begin position="81"/>
        <end position="710"/>
    </location>
</feature>
<comment type="caution">
    <text evidence="3">The sequence shown here is derived from an EMBL/GenBank/DDBJ whole genome shotgun (WGS) entry which is preliminary data.</text>
</comment>
<reference evidence="3" key="1">
    <citation type="submission" date="2022-07" db="EMBL/GenBank/DDBJ databases">
        <authorList>
            <person name="Criscuolo A."/>
        </authorList>
    </citation>
    <scope>NUCLEOTIDE SEQUENCE</scope>
    <source>
        <strain evidence="3">CIP111854</strain>
    </source>
</reference>
<feature type="transmembrane region" description="Helical" evidence="1">
    <location>
        <begin position="7"/>
        <end position="27"/>
    </location>
</feature>
<dbReference type="Proteomes" id="UP001152467">
    <property type="component" value="Unassembled WGS sequence"/>
</dbReference>
<accession>A0A9W4QTP2</accession>
<dbReference type="InterPro" id="IPR045556">
    <property type="entry name" value="DUF6351"/>
</dbReference>
<keyword evidence="1" id="KW-1133">Transmembrane helix</keyword>
<dbReference type="RefSeq" id="WP_261625939.1">
    <property type="nucleotide sequence ID" value="NZ_CAMAPC010000003.1"/>
</dbReference>
<dbReference type="Pfam" id="PF19878">
    <property type="entry name" value="DUF6351"/>
    <property type="match status" value="1"/>
</dbReference>
<proteinExistence type="predicted"/>
<dbReference type="EMBL" id="CAMAPC010000003">
    <property type="protein sequence ID" value="CAH9052968.1"/>
    <property type="molecule type" value="Genomic_DNA"/>
</dbReference>
<keyword evidence="1" id="KW-0472">Membrane</keyword>
<evidence type="ECO:0000313" key="4">
    <source>
        <dbReference type="Proteomes" id="UP001152467"/>
    </source>
</evidence>
<dbReference type="AlphaFoldDB" id="A0A9W4QTP2"/>
<protein>
    <recommendedName>
        <fullName evidence="2">DUF6351 domain-containing protein</fullName>
    </recommendedName>
</protein>
<sequence>MKKYVKYIASIILIATTIVCILLYGPMLRKDEYSHRQVQAIAPSESNLLLDFYPHISQVPRPKDPYPFPINLGQIGPSTNLYSGPNQYPFFCMTVDSGLGQPEVDNQQGYGVAVFDQHNKMIGYSKDCALKTKLEYYTLDKSLTPKQLGATQAKHHQGPLFRVERGTINRFIYTLIMPISNQEVGDRLTQSQWNKRLIYQFNGGSGIGYRQGRQHAWKVMQRQAQQLLDGYAVISSSGNKTSYTYNMLLAEDTARRVKKQFTSLYGEPLYTVGVGGSGGGLAQYLIAQNSSGILDGLIPLYSYPDMITQTTYALDCDLLNNYFTFRADNRKSWLDWERRRLIEGMNAINDFPQRAGFLQPLNQLMAGFVPSFPDGNSECINGYFGLSAFINNPKQGFLRQFFAKPVIAHTNWSYWQDMQHILGTNKQGFGLSTWDNVGVQYGINALLKQQISMDEFLDINRQIGAWKAQEHMHKEHIITPLGTKVPLWLSLWGSDNITQPQDGVAPRHHGSVKAMQAAYRSGQVFLGKVHLPIIDARHYLENELDMHHMSASFYSRLRIEKMQGHSKNHIIWVAHKEYDPTVKAFAMMDEWLLSIKHGTPEEVVKAKPKALKDSCFNEDGSVYSAGPKVFDGQWNNRIEGQCQSRFPMYSTSRIEAGAPWAGDMFKCALINVELAITRGIYGTNLSEQDVSALKTIFAQGVCDYSQGDIGRPKDI</sequence>
<dbReference type="SUPFAM" id="SSF53474">
    <property type="entry name" value="alpha/beta-Hydrolases"/>
    <property type="match status" value="1"/>
</dbReference>
<organism evidence="3 4">
    <name type="scientific">Pseudoalteromonas holothuriae</name>
    <dbReference type="NCBI Taxonomy" id="2963714"/>
    <lineage>
        <taxon>Bacteria</taxon>
        <taxon>Pseudomonadati</taxon>
        <taxon>Pseudomonadota</taxon>
        <taxon>Gammaproteobacteria</taxon>
        <taxon>Alteromonadales</taxon>
        <taxon>Pseudoalteromonadaceae</taxon>
        <taxon>Pseudoalteromonas</taxon>
    </lineage>
</organism>